<gene>
    <name evidence="6" type="primary">MED10</name>
    <name evidence="7" type="ORF">DLAC_08584</name>
</gene>
<comment type="similarity">
    <text evidence="2 6">Belongs to the Mediator complex subunit 10 family.</text>
</comment>
<sequence length="142" mass="16692">MENAEQKQKSVIFNENNLQKTVEELVEELRQSIIIVEEFQSPSQQYLFDKLNKVISLYEKIESNRNAFNHVEIPFEIFRVIDQSKNPDLYVKETLQNCLAANEKTKGKIESIIDFKETLESHIASSFPDEYKEYQSLKKPTE</sequence>
<comment type="caution">
    <text evidence="7">The sequence shown here is derived from an EMBL/GenBank/DDBJ whole genome shotgun (WGS) entry which is preliminary data.</text>
</comment>
<comment type="subunit">
    <text evidence="6">Component of the Mediator complex.</text>
</comment>
<protein>
    <recommendedName>
        <fullName evidence="6">Mediator of RNA polymerase II transcription subunit 10</fullName>
    </recommendedName>
    <alternativeName>
        <fullName evidence="6">Mediator complex subunit 10</fullName>
    </alternativeName>
</protein>
<dbReference type="OrthoDB" id="337270at2759"/>
<dbReference type="OMA" id="GCIARNQ"/>
<dbReference type="Proteomes" id="UP000076078">
    <property type="component" value="Unassembled WGS sequence"/>
</dbReference>
<keyword evidence="5 6" id="KW-0539">Nucleus</keyword>
<evidence type="ECO:0000256" key="1">
    <source>
        <dbReference type="ARBA" id="ARBA00004123"/>
    </source>
</evidence>
<keyword evidence="6" id="KW-0010">Activator</keyword>
<name>A0A151Z7R7_TIELA</name>
<proteinExistence type="inferred from homology"/>
<evidence type="ECO:0000313" key="7">
    <source>
        <dbReference type="EMBL" id="KYQ90009.1"/>
    </source>
</evidence>
<comment type="function">
    <text evidence="6">Component of the Mediator complex, a coactivator involved in the regulated transcription of nearly all RNA polymerase II-dependent genes. Mediator functions as a bridge to convey information from gene-specific regulatory proteins to the basal RNA polymerase II transcription machinery. Mediator is recruited to promoters by direct interactions with regulatory proteins and serves as a scaffold for the assembly of a functional preinitiation complex with RNA polymerase II and the general transcription factors.</text>
</comment>
<dbReference type="Pfam" id="PF09748">
    <property type="entry name" value="Med10"/>
    <property type="match status" value="1"/>
</dbReference>
<dbReference type="AlphaFoldDB" id="A0A151Z7R7"/>
<dbReference type="GO" id="GO:0003712">
    <property type="term" value="F:transcription coregulator activity"/>
    <property type="evidence" value="ECO:0007669"/>
    <property type="project" value="InterPro"/>
</dbReference>
<dbReference type="FunCoup" id="A0A151Z7R7">
    <property type="interactions" value="235"/>
</dbReference>
<evidence type="ECO:0000256" key="6">
    <source>
        <dbReference type="RuleBase" id="RU364146"/>
    </source>
</evidence>
<dbReference type="EMBL" id="LODT01000037">
    <property type="protein sequence ID" value="KYQ90009.1"/>
    <property type="molecule type" value="Genomic_DNA"/>
</dbReference>
<evidence type="ECO:0000256" key="2">
    <source>
        <dbReference type="ARBA" id="ARBA00005389"/>
    </source>
</evidence>
<dbReference type="STRING" id="361077.A0A151Z7R7"/>
<evidence type="ECO:0000313" key="8">
    <source>
        <dbReference type="Proteomes" id="UP000076078"/>
    </source>
</evidence>
<dbReference type="GO" id="GO:0006357">
    <property type="term" value="P:regulation of transcription by RNA polymerase II"/>
    <property type="evidence" value="ECO:0007669"/>
    <property type="project" value="InterPro"/>
</dbReference>
<keyword evidence="8" id="KW-1185">Reference proteome</keyword>
<reference evidence="7 8" key="1">
    <citation type="submission" date="2015-12" db="EMBL/GenBank/DDBJ databases">
        <title>Dictyostelia acquired genes for synthesis and detection of signals that induce cell-type specialization by lateral gene transfer from prokaryotes.</title>
        <authorList>
            <person name="Gloeckner G."/>
            <person name="Schaap P."/>
        </authorList>
    </citation>
    <scope>NUCLEOTIDE SEQUENCE [LARGE SCALE GENOMIC DNA]</scope>
    <source>
        <strain evidence="7 8">TK</strain>
    </source>
</reference>
<dbReference type="InParanoid" id="A0A151Z7R7"/>
<evidence type="ECO:0000256" key="5">
    <source>
        <dbReference type="ARBA" id="ARBA00023242"/>
    </source>
</evidence>
<keyword evidence="4 6" id="KW-0804">Transcription</keyword>
<dbReference type="InterPro" id="IPR019145">
    <property type="entry name" value="Mediator_Med10"/>
</dbReference>
<keyword evidence="3 6" id="KW-0805">Transcription regulation</keyword>
<comment type="subcellular location">
    <subcellularLocation>
        <location evidence="1 6">Nucleus</location>
    </subcellularLocation>
</comment>
<evidence type="ECO:0000256" key="4">
    <source>
        <dbReference type="ARBA" id="ARBA00023163"/>
    </source>
</evidence>
<organism evidence="7 8">
    <name type="scientific">Tieghemostelium lacteum</name>
    <name type="common">Slime mold</name>
    <name type="synonym">Dictyostelium lacteum</name>
    <dbReference type="NCBI Taxonomy" id="361077"/>
    <lineage>
        <taxon>Eukaryota</taxon>
        <taxon>Amoebozoa</taxon>
        <taxon>Evosea</taxon>
        <taxon>Eumycetozoa</taxon>
        <taxon>Dictyostelia</taxon>
        <taxon>Dictyosteliales</taxon>
        <taxon>Raperosteliaceae</taxon>
        <taxon>Tieghemostelium</taxon>
    </lineage>
</organism>
<evidence type="ECO:0000256" key="3">
    <source>
        <dbReference type="ARBA" id="ARBA00023015"/>
    </source>
</evidence>
<dbReference type="GO" id="GO:0016592">
    <property type="term" value="C:mediator complex"/>
    <property type="evidence" value="ECO:0007669"/>
    <property type="project" value="InterPro"/>
</dbReference>
<accession>A0A151Z7R7</accession>